<dbReference type="Proteomes" id="UP000075885">
    <property type="component" value="Unassembled WGS sequence"/>
</dbReference>
<organism evidence="1 2">
    <name type="scientific">Anopheles epiroticus</name>
    <dbReference type="NCBI Taxonomy" id="199890"/>
    <lineage>
        <taxon>Eukaryota</taxon>
        <taxon>Metazoa</taxon>
        <taxon>Ecdysozoa</taxon>
        <taxon>Arthropoda</taxon>
        <taxon>Hexapoda</taxon>
        <taxon>Insecta</taxon>
        <taxon>Pterygota</taxon>
        <taxon>Neoptera</taxon>
        <taxon>Endopterygota</taxon>
        <taxon>Diptera</taxon>
        <taxon>Nematocera</taxon>
        <taxon>Culicoidea</taxon>
        <taxon>Culicidae</taxon>
        <taxon>Anophelinae</taxon>
        <taxon>Anopheles</taxon>
    </lineage>
</organism>
<reference evidence="1" key="2">
    <citation type="submission" date="2020-05" db="UniProtKB">
        <authorList>
            <consortium name="EnsemblMetazoa"/>
        </authorList>
    </citation>
    <scope>IDENTIFICATION</scope>
    <source>
        <strain evidence="1">Epiroticus2</strain>
    </source>
</reference>
<dbReference type="AlphaFoldDB" id="A0A182PX52"/>
<keyword evidence="2" id="KW-1185">Reference proteome</keyword>
<reference evidence="2" key="1">
    <citation type="submission" date="2013-03" db="EMBL/GenBank/DDBJ databases">
        <title>The Genome Sequence of Anopheles epiroticus epiroticus2.</title>
        <authorList>
            <consortium name="The Broad Institute Genomics Platform"/>
            <person name="Neafsey D.E."/>
            <person name="Howell P."/>
            <person name="Walker B."/>
            <person name="Young S.K."/>
            <person name="Zeng Q."/>
            <person name="Gargeya S."/>
            <person name="Fitzgerald M."/>
            <person name="Haas B."/>
            <person name="Abouelleil A."/>
            <person name="Allen A.W."/>
            <person name="Alvarado L."/>
            <person name="Arachchi H.M."/>
            <person name="Berlin A.M."/>
            <person name="Chapman S.B."/>
            <person name="Gainer-Dewar J."/>
            <person name="Goldberg J."/>
            <person name="Griggs A."/>
            <person name="Gujja S."/>
            <person name="Hansen M."/>
            <person name="Howarth C."/>
            <person name="Imamovic A."/>
            <person name="Ireland A."/>
            <person name="Larimer J."/>
            <person name="McCowan C."/>
            <person name="Murphy C."/>
            <person name="Pearson M."/>
            <person name="Poon T.W."/>
            <person name="Priest M."/>
            <person name="Roberts A."/>
            <person name="Saif S."/>
            <person name="Shea T."/>
            <person name="Sisk P."/>
            <person name="Sykes S."/>
            <person name="Wortman J."/>
            <person name="Nusbaum C."/>
            <person name="Birren B."/>
        </authorList>
    </citation>
    <scope>NUCLEOTIDE SEQUENCE [LARGE SCALE GENOMIC DNA]</scope>
    <source>
        <strain evidence="2">Epiroticus2</strain>
    </source>
</reference>
<dbReference type="VEuPathDB" id="VectorBase:AEPI011539"/>
<evidence type="ECO:0000313" key="2">
    <source>
        <dbReference type="Proteomes" id="UP000075885"/>
    </source>
</evidence>
<protein>
    <recommendedName>
        <fullName evidence="3">Peptidase aspartic putative domain-containing protein</fullName>
    </recommendedName>
</protein>
<accession>A0A182PX52</accession>
<name>A0A182PX52_9DIPT</name>
<sequence length="120" mass="13310">MHKVRYVIPHSCVIKPDSTTTKLRVVFDASARSIKVLQAVGPVIQPDLIHIWLEFRTHTVVATADIIKMYGQESLTRGCSASYGVITHKNPLKCIGSVPSHMAKLHHLILHAGHSTNPER</sequence>
<evidence type="ECO:0008006" key="3">
    <source>
        <dbReference type="Google" id="ProtNLM"/>
    </source>
</evidence>
<dbReference type="STRING" id="199890.A0A182PX52"/>
<dbReference type="EnsemblMetazoa" id="AEPI011539-RA">
    <property type="protein sequence ID" value="AEPI011539-PA"/>
    <property type="gene ID" value="AEPI011539"/>
</dbReference>
<evidence type="ECO:0000313" key="1">
    <source>
        <dbReference type="EnsemblMetazoa" id="AEPI011539-PA"/>
    </source>
</evidence>
<proteinExistence type="predicted"/>